<protein>
    <submittedName>
        <fullName evidence="1">Uncharacterized protein</fullName>
    </submittedName>
</protein>
<dbReference type="AlphaFoldDB" id="Q2JFR2"/>
<organism evidence="1 2">
    <name type="scientific">Frankia casuarinae (strain DSM 45818 / CECT 9043 / HFP020203 / CcI3)</name>
    <dbReference type="NCBI Taxonomy" id="106370"/>
    <lineage>
        <taxon>Bacteria</taxon>
        <taxon>Bacillati</taxon>
        <taxon>Actinomycetota</taxon>
        <taxon>Actinomycetes</taxon>
        <taxon>Frankiales</taxon>
        <taxon>Frankiaceae</taxon>
        <taxon>Frankia</taxon>
    </lineage>
</organism>
<dbReference type="KEGG" id="fra:Francci3_0495"/>
<dbReference type="Proteomes" id="UP000001937">
    <property type="component" value="Chromosome"/>
</dbReference>
<gene>
    <name evidence="1" type="ordered locus">Francci3_0495</name>
</gene>
<name>Q2JFR2_FRACC</name>
<sequence length="112" mass="11589">MAQARVDVAVGSRLAHDGRWWTVTELTAGSVLLTDVGGGVRQVGLAHLLAHPSTRLLTDVPVDAVAGVGADLAGLNAAGREALADRVGHVQEVRTGFRRGWSTSGGGGDRQR</sequence>
<accession>Q2JFR2</accession>
<evidence type="ECO:0000313" key="1">
    <source>
        <dbReference type="EMBL" id="ABD09880.1"/>
    </source>
</evidence>
<dbReference type="HOGENOM" id="CLU_2142234_0_0_11"/>
<keyword evidence="2" id="KW-1185">Reference proteome</keyword>
<reference evidence="1 2" key="1">
    <citation type="journal article" date="2007" name="Genome Res.">
        <title>Genome characteristics of facultatively symbiotic Frankia sp. strains reflect host range and host plant biogeography.</title>
        <authorList>
            <person name="Normand P."/>
            <person name="Lapierre P."/>
            <person name="Tisa L.S."/>
            <person name="Gogarten J.P."/>
            <person name="Alloisio N."/>
            <person name="Bagnarol E."/>
            <person name="Bassi C.A."/>
            <person name="Berry A.M."/>
            <person name="Bickhart D.M."/>
            <person name="Choisne N."/>
            <person name="Couloux A."/>
            <person name="Cournoyer B."/>
            <person name="Cruveiller S."/>
            <person name="Daubin V."/>
            <person name="Demange N."/>
            <person name="Francino M.P."/>
            <person name="Goltsman E."/>
            <person name="Huang Y."/>
            <person name="Kopp O.R."/>
            <person name="Labarre L."/>
            <person name="Lapidus A."/>
            <person name="Lavire C."/>
            <person name="Marechal J."/>
            <person name="Martinez M."/>
            <person name="Mastronunzio J.E."/>
            <person name="Mullin B.C."/>
            <person name="Niemann J."/>
            <person name="Pujic P."/>
            <person name="Rawnsley T."/>
            <person name="Rouy Z."/>
            <person name="Schenowitz C."/>
            <person name="Sellstedt A."/>
            <person name="Tavares F."/>
            <person name="Tomkins J.P."/>
            <person name="Vallenet D."/>
            <person name="Valverde C."/>
            <person name="Wall L.G."/>
            <person name="Wang Y."/>
            <person name="Medigue C."/>
            <person name="Benson D.R."/>
        </authorList>
    </citation>
    <scope>NUCLEOTIDE SEQUENCE [LARGE SCALE GENOMIC DNA]</scope>
    <source>
        <strain evidence="2">DSM 45818 / CECT 9043 / CcI3</strain>
    </source>
</reference>
<dbReference type="EMBL" id="CP000249">
    <property type="protein sequence ID" value="ABD09880.1"/>
    <property type="molecule type" value="Genomic_DNA"/>
</dbReference>
<dbReference type="RefSeq" id="WP_011434956.1">
    <property type="nucleotide sequence ID" value="NC_007777.1"/>
</dbReference>
<dbReference type="STRING" id="106370.Francci3_0495"/>
<evidence type="ECO:0000313" key="2">
    <source>
        <dbReference type="Proteomes" id="UP000001937"/>
    </source>
</evidence>
<proteinExistence type="predicted"/>